<dbReference type="Pfam" id="PF01488">
    <property type="entry name" value="Shikimate_DH"/>
    <property type="match status" value="1"/>
</dbReference>
<dbReference type="GeneID" id="27713437"/>
<dbReference type="STRING" id="1442371.A0A0D2H3N1"/>
<evidence type="ECO:0000313" key="4">
    <source>
        <dbReference type="Proteomes" id="UP000053411"/>
    </source>
</evidence>
<dbReference type="InterPro" id="IPR036291">
    <property type="entry name" value="NAD(P)-bd_dom_sf"/>
</dbReference>
<evidence type="ECO:0000259" key="2">
    <source>
        <dbReference type="Pfam" id="PF08501"/>
    </source>
</evidence>
<evidence type="ECO:0000259" key="1">
    <source>
        <dbReference type="Pfam" id="PF01488"/>
    </source>
</evidence>
<dbReference type="PANTHER" id="PTHR21089:SF26">
    <property type="entry name" value="AROM POLYPEPTIDE, PUTATIVE-RELATED"/>
    <property type="match status" value="1"/>
</dbReference>
<dbReference type="AlphaFoldDB" id="A0A0D2H3N1"/>
<feature type="domain" description="Quinate/shikimate 5-dehydrogenase/glutamyl-tRNA reductase" evidence="1">
    <location>
        <begin position="128"/>
        <end position="179"/>
    </location>
</feature>
<proteinExistence type="predicted"/>
<dbReference type="InterPro" id="IPR006151">
    <property type="entry name" value="Shikm_DH/Glu-tRNA_Rdtase"/>
</dbReference>
<dbReference type="Gene3D" id="3.40.50.720">
    <property type="entry name" value="NAD(P)-binding Rossmann-like Domain"/>
    <property type="match status" value="1"/>
</dbReference>
<dbReference type="Proteomes" id="UP000053411">
    <property type="component" value="Unassembled WGS sequence"/>
</dbReference>
<dbReference type="VEuPathDB" id="FungiDB:Z520_07691"/>
<dbReference type="Gene3D" id="3.40.50.10860">
    <property type="entry name" value="Leucine Dehydrogenase, chain A, domain 1"/>
    <property type="match status" value="1"/>
</dbReference>
<feature type="domain" description="Shikimate dehydrogenase substrate binding N-terminal" evidence="2">
    <location>
        <begin position="12"/>
        <end position="92"/>
    </location>
</feature>
<dbReference type="SUPFAM" id="SSF51735">
    <property type="entry name" value="NAD(P)-binding Rossmann-fold domains"/>
    <property type="match status" value="1"/>
</dbReference>
<evidence type="ECO:0000313" key="3">
    <source>
        <dbReference type="EMBL" id="KIX96425.1"/>
    </source>
</evidence>
<gene>
    <name evidence="3" type="ORF">Z520_07691</name>
</gene>
<protein>
    <recommendedName>
        <fullName evidence="5">Shikimate dehydrogenase substrate binding N-terminal domain-containing protein</fullName>
    </recommendedName>
</protein>
<dbReference type="InterPro" id="IPR022893">
    <property type="entry name" value="Shikimate_DH_fam"/>
</dbReference>
<sequence>MGSYIEPSFVYLLGAGVGHSIAPPVHNYIAATVGCPWKFEARECPSIKDAAALLRQPGFAGAIVTMPYKKAIINYLEGVDKVVVQLGACNVVYIARDGTLRGTNTDWLGVAGCLLDTVPTPPGEDPPALLVGAGGAAKAALHALSTVLKCKTVYIVNRDDQEVRELTKELEMKYSDLKLVHVRSAEHAKALKSPYYVVGTIPNTEPASEKEIEVYKSLELFLYQAIRKGVVLDMCYKPRRTRMLKLAERYGWTTIDGTSIIGHQLEEQYRLWCGPEAVQRLPLDGAWKVLHQAAESSAYING</sequence>
<accession>A0A0D2H3N1</accession>
<organism evidence="3 4">
    <name type="scientific">Fonsecaea multimorphosa CBS 102226</name>
    <dbReference type="NCBI Taxonomy" id="1442371"/>
    <lineage>
        <taxon>Eukaryota</taxon>
        <taxon>Fungi</taxon>
        <taxon>Dikarya</taxon>
        <taxon>Ascomycota</taxon>
        <taxon>Pezizomycotina</taxon>
        <taxon>Eurotiomycetes</taxon>
        <taxon>Chaetothyriomycetidae</taxon>
        <taxon>Chaetothyriales</taxon>
        <taxon>Herpotrichiellaceae</taxon>
        <taxon>Fonsecaea</taxon>
    </lineage>
</organism>
<evidence type="ECO:0008006" key="5">
    <source>
        <dbReference type="Google" id="ProtNLM"/>
    </source>
</evidence>
<reference evidence="3 4" key="1">
    <citation type="submission" date="2015-01" db="EMBL/GenBank/DDBJ databases">
        <title>The Genome Sequence of Fonsecaea multimorphosa CBS 102226.</title>
        <authorList>
            <consortium name="The Broad Institute Genomics Platform"/>
            <person name="Cuomo C."/>
            <person name="de Hoog S."/>
            <person name="Gorbushina A."/>
            <person name="Stielow B."/>
            <person name="Teixiera M."/>
            <person name="Abouelleil A."/>
            <person name="Chapman S.B."/>
            <person name="Priest M."/>
            <person name="Young S.K."/>
            <person name="Wortman J."/>
            <person name="Nusbaum C."/>
            <person name="Birren B."/>
        </authorList>
    </citation>
    <scope>NUCLEOTIDE SEQUENCE [LARGE SCALE GENOMIC DNA]</scope>
    <source>
        <strain evidence="3 4">CBS 102226</strain>
    </source>
</reference>
<keyword evidence="4" id="KW-1185">Reference proteome</keyword>
<dbReference type="GO" id="GO:0019632">
    <property type="term" value="P:shikimate metabolic process"/>
    <property type="evidence" value="ECO:0007669"/>
    <property type="project" value="TreeGrafter"/>
</dbReference>
<dbReference type="GO" id="GO:0004764">
    <property type="term" value="F:shikimate 3-dehydrogenase (NADP+) activity"/>
    <property type="evidence" value="ECO:0007669"/>
    <property type="project" value="InterPro"/>
</dbReference>
<dbReference type="SUPFAM" id="SSF53223">
    <property type="entry name" value="Aminoacid dehydrogenase-like, N-terminal domain"/>
    <property type="match status" value="1"/>
</dbReference>
<dbReference type="InterPro" id="IPR046346">
    <property type="entry name" value="Aminoacid_DH-like_N_sf"/>
</dbReference>
<dbReference type="EMBL" id="KN848077">
    <property type="protein sequence ID" value="KIX96425.1"/>
    <property type="molecule type" value="Genomic_DNA"/>
</dbReference>
<dbReference type="Pfam" id="PF08501">
    <property type="entry name" value="Shikimate_dh_N"/>
    <property type="match status" value="1"/>
</dbReference>
<dbReference type="RefSeq" id="XP_016630548.1">
    <property type="nucleotide sequence ID" value="XM_016778188.1"/>
</dbReference>
<dbReference type="GO" id="GO:0009423">
    <property type="term" value="P:chorismate biosynthetic process"/>
    <property type="evidence" value="ECO:0007669"/>
    <property type="project" value="UniProtKB-UniPathway"/>
</dbReference>
<dbReference type="OrthoDB" id="204377at2759"/>
<dbReference type="InterPro" id="IPR013708">
    <property type="entry name" value="Shikimate_DH-bd_N"/>
</dbReference>
<dbReference type="PANTHER" id="PTHR21089">
    <property type="entry name" value="SHIKIMATE DEHYDROGENASE"/>
    <property type="match status" value="1"/>
</dbReference>
<dbReference type="UniPathway" id="UPA00053">
    <property type="reaction ID" value="UER00087"/>
</dbReference>
<name>A0A0D2H3N1_9EURO</name>